<feature type="active site" description="Charge relay system" evidence="8 9">
    <location>
        <position position="258"/>
    </location>
</feature>
<dbReference type="InterPro" id="IPR022398">
    <property type="entry name" value="Peptidase_S8_His-AS"/>
</dbReference>
<evidence type="ECO:0000313" key="16">
    <source>
        <dbReference type="Proteomes" id="UP000027931"/>
    </source>
</evidence>
<evidence type="ECO:0000256" key="5">
    <source>
        <dbReference type="ARBA" id="ARBA00022729"/>
    </source>
</evidence>
<dbReference type="InterPro" id="IPR036852">
    <property type="entry name" value="Peptidase_S8/S53_dom_sf"/>
</dbReference>
<dbReference type="PRINTS" id="PR00723">
    <property type="entry name" value="SUBTILISIN"/>
</dbReference>
<dbReference type="Pfam" id="PF00082">
    <property type="entry name" value="Peptidase_S8"/>
    <property type="match status" value="1"/>
</dbReference>
<keyword evidence="6 9" id="KW-0378">Hydrolase</keyword>
<evidence type="ECO:0000259" key="14">
    <source>
        <dbReference type="Pfam" id="PF05922"/>
    </source>
</evidence>
<organism evidence="15 16">
    <name type="scientific">Tumebacillus flagellatus</name>
    <dbReference type="NCBI Taxonomy" id="1157490"/>
    <lineage>
        <taxon>Bacteria</taxon>
        <taxon>Bacillati</taxon>
        <taxon>Bacillota</taxon>
        <taxon>Bacilli</taxon>
        <taxon>Bacillales</taxon>
        <taxon>Alicyclobacillaceae</taxon>
        <taxon>Tumebacillus</taxon>
    </lineage>
</organism>
<evidence type="ECO:0000256" key="3">
    <source>
        <dbReference type="ARBA" id="ARBA00022525"/>
    </source>
</evidence>
<feature type="active site" description="Charge relay system" evidence="8 9">
    <location>
        <position position="215"/>
    </location>
</feature>
<dbReference type="InterPro" id="IPR015500">
    <property type="entry name" value="Peptidase_S8_subtilisin-rel"/>
</dbReference>
<dbReference type="InterPro" id="IPR034213">
    <property type="entry name" value="S8_Vpr-like"/>
</dbReference>
<evidence type="ECO:0000256" key="4">
    <source>
        <dbReference type="ARBA" id="ARBA00022670"/>
    </source>
</evidence>
<dbReference type="Pfam" id="PF02225">
    <property type="entry name" value="PA"/>
    <property type="match status" value="1"/>
</dbReference>
<feature type="domain" description="PA" evidence="13">
    <location>
        <begin position="442"/>
        <end position="533"/>
    </location>
</feature>
<evidence type="ECO:0000256" key="8">
    <source>
        <dbReference type="PIRSR" id="PIRSR615500-1"/>
    </source>
</evidence>
<evidence type="ECO:0008006" key="17">
    <source>
        <dbReference type="Google" id="ProtNLM"/>
    </source>
</evidence>
<comment type="similarity">
    <text evidence="1 9 10">Belongs to the peptidase S8 family.</text>
</comment>
<keyword evidence="2" id="KW-0134">Cell wall</keyword>
<evidence type="ECO:0000259" key="13">
    <source>
        <dbReference type="Pfam" id="PF02225"/>
    </source>
</evidence>
<gene>
    <name evidence="15" type="ORF">EL26_16745</name>
</gene>
<dbReference type="InterPro" id="IPR000209">
    <property type="entry name" value="Peptidase_S8/S53_dom"/>
</dbReference>
<evidence type="ECO:0000256" key="9">
    <source>
        <dbReference type="PROSITE-ProRule" id="PRU01240"/>
    </source>
</evidence>
<dbReference type="InterPro" id="IPR003137">
    <property type="entry name" value="PA_domain"/>
</dbReference>
<dbReference type="InterPro" id="IPR046450">
    <property type="entry name" value="PA_dom_sf"/>
</dbReference>
<name>A0A074LNX3_9BACL</name>
<dbReference type="PROSITE" id="PS00137">
    <property type="entry name" value="SUBTILASE_HIS"/>
    <property type="match status" value="1"/>
</dbReference>
<evidence type="ECO:0000313" key="15">
    <source>
        <dbReference type="EMBL" id="KEO82185.1"/>
    </source>
</evidence>
<dbReference type="Proteomes" id="UP000027931">
    <property type="component" value="Unassembled WGS sequence"/>
</dbReference>
<feature type="signal peptide" evidence="11">
    <location>
        <begin position="1"/>
        <end position="30"/>
    </location>
</feature>
<keyword evidence="5 11" id="KW-0732">Signal</keyword>
<dbReference type="STRING" id="1157490.EL26_16745"/>
<dbReference type="AlphaFoldDB" id="A0A074LNX3"/>
<dbReference type="SUPFAM" id="SSF52743">
    <property type="entry name" value="Subtilisin-like"/>
    <property type="match status" value="1"/>
</dbReference>
<feature type="chain" id="PRO_5038784589" description="Peptidase S8/S53 domain-containing protein" evidence="11">
    <location>
        <begin position="31"/>
        <end position="1166"/>
    </location>
</feature>
<dbReference type="GO" id="GO:0006508">
    <property type="term" value="P:proteolysis"/>
    <property type="evidence" value="ECO:0007669"/>
    <property type="project" value="UniProtKB-KW"/>
</dbReference>
<evidence type="ECO:0000256" key="10">
    <source>
        <dbReference type="RuleBase" id="RU003355"/>
    </source>
</evidence>
<proteinExistence type="inferred from homology"/>
<dbReference type="SUPFAM" id="SSF52025">
    <property type="entry name" value="PA domain"/>
    <property type="match status" value="1"/>
</dbReference>
<dbReference type="InterPro" id="IPR010259">
    <property type="entry name" value="S8pro/Inhibitor_I9"/>
</dbReference>
<dbReference type="CDD" id="cd07474">
    <property type="entry name" value="Peptidases_S8_subtilisin_Vpr-like"/>
    <property type="match status" value="1"/>
</dbReference>
<accession>A0A074LNX3</accession>
<dbReference type="PANTHER" id="PTHR43806:SF65">
    <property type="entry name" value="SERINE PROTEASE APRX"/>
    <property type="match status" value="1"/>
</dbReference>
<keyword evidence="16" id="KW-1185">Reference proteome</keyword>
<dbReference type="PROSITE" id="PS51892">
    <property type="entry name" value="SUBTILASE"/>
    <property type="match status" value="1"/>
</dbReference>
<dbReference type="PROSITE" id="PS00138">
    <property type="entry name" value="SUBTILASE_SER"/>
    <property type="match status" value="1"/>
</dbReference>
<keyword evidence="3" id="KW-0964">Secreted</keyword>
<dbReference type="InterPro" id="IPR023828">
    <property type="entry name" value="Peptidase_S8_Ser-AS"/>
</dbReference>
<feature type="domain" description="Inhibitor I9" evidence="14">
    <location>
        <begin position="82"/>
        <end position="172"/>
    </location>
</feature>
<dbReference type="Gene3D" id="3.50.30.30">
    <property type="match status" value="1"/>
</dbReference>
<dbReference type="Pfam" id="PF05922">
    <property type="entry name" value="Inhibitor_I9"/>
    <property type="match status" value="1"/>
</dbReference>
<dbReference type="PANTHER" id="PTHR43806">
    <property type="entry name" value="PEPTIDASE S8"/>
    <property type="match status" value="1"/>
</dbReference>
<dbReference type="InterPro" id="IPR023827">
    <property type="entry name" value="Peptidase_S8_Asp-AS"/>
</dbReference>
<dbReference type="Gene3D" id="3.40.50.200">
    <property type="entry name" value="Peptidase S8/S53 domain"/>
    <property type="match status" value="2"/>
</dbReference>
<dbReference type="GO" id="GO:0004252">
    <property type="term" value="F:serine-type endopeptidase activity"/>
    <property type="evidence" value="ECO:0007669"/>
    <property type="project" value="UniProtKB-UniRule"/>
</dbReference>
<dbReference type="eggNOG" id="COG1404">
    <property type="taxonomic scope" value="Bacteria"/>
</dbReference>
<evidence type="ECO:0000259" key="12">
    <source>
        <dbReference type="Pfam" id="PF00082"/>
    </source>
</evidence>
<evidence type="ECO:0000256" key="7">
    <source>
        <dbReference type="ARBA" id="ARBA00022825"/>
    </source>
</evidence>
<evidence type="ECO:0000256" key="11">
    <source>
        <dbReference type="SAM" id="SignalP"/>
    </source>
</evidence>
<dbReference type="EMBL" id="JMIR01000026">
    <property type="protein sequence ID" value="KEO82185.1"/>
    <property type="molecule type" value="Genomic_DNA"/>
</dbReference>
<keyword evidence="7 9" id="KW-0720">Serine protease</keyword>
<keyword evidence="4 9" id="KW-0645">Protease</keyword>
<evidence type="ECO:0000256" key="2">
    <source>
        <dbReference type="ARBA" id="ARBA00022512"/>
    </source>
</evidence>
<feature type="domain" description="Peptidase S8/S53" evidence="12">
    <location>
        <begin position="206"/>
        <end position="667"/>
    </location>
</feature>
<dbReference type="InterPro" id="IPR050131">
    <property type="entry name" value="Peptidase_S8_subtilisin-like"/>
</dbReference>
<reference evidence="15 16" key="1">
    <citation type="journal article" date="2013" name="Int. J. Syst. Evol. Microbiol.">
        <title>Tumebacillus flagellatus sp. nov., an alpha-amylase/pullulanase-producing bacterium isolated from cassava wastewater.</title>
        <authorList>
            <person name="Wang Q."/>
            <person name="Xie N."/>
            <person name="Qin Y."/>
            <person name="Shen N."/>
            <person name="Zhu J."/>
            <person name="Mi H."/>
            <person name="Huang R."/>
        </authorList>
    </citation>
    <scope>NUCLEOTIDE SEQUENCE [LARGE SCALE GENOMIC DNA]</scope>
    <source>
        <strain evidence="15 16">GST4</strain>
    </source>
</reference>
<sequence>MFLKKKKVAKATSLALASALLVGGIPFQSAASASTVESLATHIDHSKFNASTVTATGVAGQTASAYISPKLDTDSDDLVSVIVTLTNQPVAVGQYALKNGNSALAAESSESAIASQQTSVASKAASLGINMSVQRQYNTVLNGMAVTLPASQIPKLATVPGVKSVFENRTYYNIPDAEADNSDKAFDAVPLKQIGADKAWEKGFTGKGLKVGVIDTGIDYLHPDLKGAYKGGYNAKTHTTDPYEDIPNAKLKLDGTEHGTHVSGTIAGRAANSTSEIVQKGIAYEAELYSYKVLGYDPATGKSSGSSAEVIDGIEHAVKDGMNVINLSLGSDGEKDPNSPDAIAINNAVLSGVIAVIANGNAATNVPGQYYYSNGSPASSQLAISVGAASSTSTHMTAKATDTVTTDVTHQLNVMSWVPFHDDLAPELGSDPIDAVYVGVGDTQDYKGKDMTGKIAFISRGKLTFDQKVKNAKAAGAKAAVIFNGNATAAGVPILDEGNPALVSRDGNVGANGYLADGYDYVPAFDMSGKEGREIARQLLANPDKTLKLSLTDIVKTSERGDTMASFSSRGPLAGGNYDIKPDLVAPGVNVMSSLPAYGKANPGVSYNEAYGRMSGTSMATPHVAGMALLVKQAHPDWTPFDVRAALANTATEISNLNGVQYDVYSQGAGRTNVDLAIDTPAVLETVDNITILDKNLTKQNIINYNDNASFGLMKAGDDVKTEKLQVKNTSDEKLTYTASIVMHPNVTSDILHPVATPNVNDIDVSLSGLTDGSLLVPAGTTAPFALNVAPKAGAADGVYEGEVLLQAEGKPSLHLPFVVNVGQGVPSGFGLQDIKLTNETISPNGDGIKDSTDLTVNLSADDVNYLDVEVFGLDDKFIGTMLVKTNKQDQNGEYPMFQPGLIQLGPLTDKYYDAKGNLKTLAPGTYKIAVWGTQIDKDGELVLDNNGNLVASYDVWHSFGITNNSTAQETVVAAAESFQANVTNITAINQPVLTLPETAGLKYAVTASSNPTLISNDGVLKSLPKAGNATVDLTVTVSSATDPKVKSTARATVTLTAVSPKPLYVKANKLDRTFGLRASVKVQDSPFLETPSNYNGNIVVVFQLMKGNTPIAITAVNGVHLDEEVVAQFPSAAGSDYWIKVSASDSLTGNLTDVGNAVAETQVLK</sequence>
<feature type="active site" description="Charge relay system" evidence="8 9">
    <location>
        <position position="618"/>
    </location>
</feature>
<comment type="caution">
    <text evidence="15">The sequence shown here is derived from an EMBL/GenBank/DDBJ whole genome shotgun (WGS) entry which is preliminary data.</text>
</comment>
<evidence type="ECO:0000256" key="6">
    <source>
        <dbReference type="ARBA" id="ARBA00022801"/>
    </source>
</evidence>
<evidence type="ECO:0000256" key="1">
    <source>
        <dbReference type="ARBA" id="ARBA00011073"/>
    </source>
</evidence>
<protein>
    <recommendedName>
        <fullName evidence="17">Peptidase S8/S53 domain-containing protein</fullName>
    </recommendedName>
</protein>
<dbReference type="PROSITE" id="PS00136">
    <property type="entry name" value="SUBTILASE_ASP"/>
    <property type="match status" value="1"/>
</dbReference>